<dbReference type="AlphaFoldDB" id="A0KQN1"/>
<dbReference type="PATRIC" id="fig|380703.7.peg.4114"/>
<dbReference type="EnsemblBacteria" id="ABK38287">
    <property type="protein sequence ID" value="ABK38287"/>
    <property type="gene ID" value="AHA_4159"/>
</dbReference>
<protein>
    <submittedName>
        <fullName evidence="1">Uncharacterized protein</fullName>
    </submittedName>
</protein>
<keyword evidence="2" id="KW-1185">Reference proteome</keyword>
<dbReference type="Proteomes" id="UP000000756">
    <property type="component" value="Chromosome"/>
</dbReference>
<evidence type="ECO:0000313" key="2">
    <source>
        <dbReference type="Proteomes" id="UP000000756"/>
    </source>
</evidence>
<dbReference type="EMBL" id="CP000462">
    <property type="protein sequence ID" value="ABK38287.1"/>
    <property type="molecule type" value="Genomic_DNA"/>
</dbReference>
<dbReference type="KEGG" id="aha:AHA_4159"/>
<proteinExistence type="predicted"/>
<gene>
    <name evidence="1" type="ordered locus">AHA_4159</name>
</gene>
<dbReference type="eggNOG" id="COG1887">
    <property type="taxonomic scope" value="Bacteria"/>
</dbReference>
<dbReference type="Gene3D" id="3.40.50.720">
    <property type="entry name" value="NAD(P)-binding Rossmann-like Domain"/>
    <property type="match status" value="1"/>
</dbReference>
<dbReference type="OrthoDB" id="6405702at2"/>
<sequence length="631" mass="72821">MIGQPVVRSVTEQIDIWNHFNGSKYIVGFNLFFNAIANQSIQFLRELNTYNTIDCVAIVHELDFKENYVWYMKECCEITLVIYKDTEFERLSLLDIIILGESNYDLFSRFPSSVVKVGCQHGIDIDIKKTIDVYGGGFCFDYILGIRHHVESSSNSYMNKFPECMRFHKHPFVCEIPFGLPKLDAFFNAVTYCKKQDAIIYHLSYLAIEKSWVVDSIFPTLKKLLNSFSNYKIIFRPYHLDRGHEVILRCIELGSGFDNFLYSDSDNYISDYSRGILMLTHREYSIHLFELATGRPTLLHLPESECSDINDRERHYVCHENNLIATINKLISTNEVQSVEKRAGVCQSVGVHNAGNSVGYFVENIDYILTGKPHPDWNYYNITFSEKIDLRVFIGLHVLSCRPANIFFIALSSCGMNYKQALLFAADSYSRVTQLKFYYYRHALKFFYQFVIDECLSLELSDKAIDWWLSKGRGILEFIQNEMIDNHDSLNDSESWLKNTYDKNLIVTTSNMSRDLKVVNLATLKPIYSIRNVILFGAGQFAVDFIEWNLEEKRVIIVGIVDSDPQKQGSFFLGKKVGAPHDLNNASADVLICSQAYLPEIYCDLVDKYKFKNDIFTFSGDIFALSFMDVL</sequence>
<accession>A0KQN1</accession>
<organism evidence="1 2">
    <name type="scientific">Aeromonas hydrophila subsp. hydrophila (strain ATCC 7966 / DSM 30187 / BCRC 13018 / CCUG 14551 / JCM 1027 / KCTC 2358 / NCIMB 9240 / NCTC 8049)</name>
    <dbReference type="NCBI Taxonomy" id="380703"/>
    <lineage>
        <taxon>Bacteria</taxon>
        <taxon>Pseudomonadati</taxon>
        <taxon>Pseudomonadota</taxon>
        <taxon>Gammaproteobacteria</taxon>
        <taxon>Aeromonadales</taxon>
        <taxon>Aeromonadaceae</taxon>
        <taxon>Aeromonas</taxon>
    </lineage>
</organism>
<dbReference type="HOGENOM" id="CLU_433233_0_0_6"/>
<reference evidence="1 2" key="1">
    <citation type="journal article" date="2006" name="J. Bacteriol.">
        <title>Genome sequence of Aeromonas hydrophila ATCC 7966T: jack of all trades.</title>
        <authorList>
            <person name="Seshadri R."/>
            <person name="Joseph S.W."/>
            <person name="Chopra A.K."/>
            <person name="Sha J."/>
            <person name="Shaw J."/>
            <person name="Graf J."/>
            <person name="Haft D."/>
            <person name="Wu M."/>
            <person name="Ren Q."/>
            <person name="Rosovitz M.J."/>
            <person name="Madupu R."/>
            <person name="Tallon L."/>
            <person name="Kim M."/>
            <person name="Jin S."/>
            <person name="Vuong H."/>
            <person name="Stine O.C."/>
            <person name="Ali A."/>
            <person name="Horneman A.J."/>
            <person name="Heidelberg J.F."/>
        </authorList>
    </citation>
    <scope>NUCLEOTIDE SEQUENCE [LARGE SCALE GENOMIC DNA]</scope>
    <source>
        <strain evidence="2">ATCC 7966 / DSM 30187 / BCRC 13018 / CCUG 14551 / JCM 1027 / KCTC 2358 / NCIMB 9240 / NCTC 8049</strain>
    </source>
</reference>
<name>A0KQN1_AERHH</name>
<dbReference type="STRING" id="380703.AHA_4159"/>
<evidence type="ECO:0000313" key="1">
    <source>
        <dbReference type="EMBL" id="ABK38287.1"/>
    </source>
</evidence>